<feature type="compositionally biased region" description="Low complexity" evidence="7">
    <location>
        <begin position="381"/>
        <end position="394"/>
    </location>
</feature>
<sequence>MAETLSPSRNQALDQQTKTTNTQEGVERSAAAEAATNEEKQQERRRRRRTRWESVDAKENEVRELRTKLDALTRLINSGNIPVDELCRSPSPEPIYDAKGRRVNTRADRARDKLEEERLRICERLKQLDPYFQPPPGIRPLRVSEKMYLPVNDYPHVNFIGLILGPRGNTHKRLEKDFNCRIAIRGKGSVKDGRNRVPAPDDNDDLHVVVTSEGTDAKDRVKKCLQRIQDLIAVMDDEKNEHKQAQLRELAALNGTLRERDNFRKDELRGPGSFFSSSISCKICGDSSHPTVDCPKKHRSGDDLDAEYQSFLEELGGAPLSDTPQGSASVTSGGTEGTASRSHKIPPWRIHYGYRDANGNVTYPQVTFGENGQVITSTEPTVVSTSLKSSKVSSGSGGFRAGSLSPPPPPPPPEDDELPPPPPPPE</sequence>
<keyword evidence="6" id="KW-0175">Coiled coil</keyword>
<keyword evidence="5" id="KW-0507">mRNA processing</keyword>
<protein>
    <recommendedName>
        <fullName evidence="5">Branchpoint-bridging protein</fullName>
    </recommendedName>
</protein>
<dbReference type="GO" id="GO:0048024">
    <property type="term" value="P:regulation of mRNA splicing, via spliceosome"/>
    <property type="evidence" value="ECO:0007669"/>
    <property type="project" value="TreeGrafter"/>
</dbReference>
<keyword evidence="3 5" id="KW-0862">Zinc</keyword>
<feature type="region of interest" description="Disordered" evidence="7">
    <location>
        <begin position="1"/>
        <end position="59"/>
    </location>
</feature>
<evidence type="ECO:0000313" key="9">
    <source>
        <dbReference type="EMBL" id="KAK4527188.1"/>
    </source>
</evidence>
<dbReference type="Pfam" id="PF22675">
    <property type="entry name" value="KH-I_KHDC4-BBP"/>
    <property type="match status" value="1"/>
</dbReference>
<comment type="subcellular location">
    <subcellularLocation>
        <location evidence="5">Nucleus</location>
    </subcellularLocation>
</comment>
<dbReference type="Gene3D" id="6.10.140.1790">
    <property type="match status" value="1"/>
</dbReference>
<evidence type="ECO:0000259" key="8">
    <source>
        <dbReference type="SMART" id="SM00322"/>
    </source>
</evidence>
<feature type="region of interest" description="Disordered" evidence="7">
    <location>
        <begin position="379"/>
        <end position="426"/>
    </location>
</feature>
<keyword evidence="1 5" id="KW-0479">Metal-binding</keyword>
<dbReference type="Pfam" id="PF16275">
    <property type="entry name" value="SF1-HH"/>
    <property type="match status" value="1"/>
</dbReference>
<dbReference type="InterPro" id="IPR004087">
    <property type="entry name" value="KH_dom"/>
</dbReference>
<dbReference type="Proteomes" id="UP001300502">
    <property type="component" value="Unassembled WGS sequence"/>
</dbReference>
<feature type="region of interest" description="Disordered" evidence="7">
    <location>
        <begin position="316"/>
        <end position="344"/>
    </location>
</feature>
<dbReference type="InterPro" id="IPR047086">
    <property type="entry name" value="SF1-HH_sf"/>
</dbReference>
<feature type="compositionally biased region" description="Polar residues" evidence="7">
    <location>
        <begin position="1"/>
        <end position="24"/>
    </location>
</feature>
<gene>
    <name evidence="9" type="ORF">GAYE_SCF35G5110</name>
</gene>
<comment type="function">
    <text evidence="5">Necessary for the splicing of pre-mRNA. Has a role in the recognition of the branch site (5'-UACUAAC-3'), the pyrimidine tract and the 3'-splice site at the 3'-end of introns.</text>
</comment>
<evidence type="ECO:0000256" key="1">
    <source>
        <dbReference type="ARBA" id="ARBA00022723"/>
    </source>
</evidence>
<comment type="similarity">
    <text evidence="5">Belongs to the BBP/SF1 family.</text>
</comment>
<dbReference type="InterPro" id="IPR055256">
    <property type="entry name" value="KH_1_KHDC4/BBP-like"/>
</dbReference>
<dbReference type="GO" id="GO:0003729">
    <property type="term" value="F:mRNA binding"/>
    <property type="evidence" value="ECO:0007669"/>
    <property type="project" value="TreeGrafter"/>
</dbReference>
<dbReference type="GO" id="GO:0000398">
    <property type="term" value="P:mRNA splicing, via spliceosome"/>
    <property type="evidence" value="ECO:0007669"/>
    <property type="project" value="UniProtKB-UniRule"/>
</dbReference>
<evidence type="ECO:0000256" key="2">
    <source>
        <dbReference type="ARBA" id="ARBA00022771"/>
    </source>
</evidence>
<dbReference type="GO" id="GO:0005681">
    <property type="term" value="C:spliceosomal complex"/>
    <property type="evidence" value="ECO:0007669"/>
    <property type="project" value="UniProtKB-KW"/>
</dbReference>
<dbReference type="AlphaFoldDB" id="A0AAV9IIW4"/>
<dbReference type="EMBL" id="JANCYU010000048">
    <property type="protein sequence ID" value="KAK4527188.1"/>
    <property type="molecule type" value="Genomic_DNA"/>
</dbReference>
<dbReference type="InterPro" id="IPR032570">
    <property type="entry name" value="SF1-HH"/>
</dbReference>
<comment type="caution">
    <text evidence="9">The sequence shown here is derived from an EMBL/GenBank/DDBJ whole genome shotgun (WGS) entry which is preliminary data.</text>
</comment>
<organism evidence="9 10">
    <name type="scientific">Galdieria yellowstonensis</name>
    <dbReference type="NCBI Taxonomy" id="3028027"/>
    <lineage>
        <taxon>Eukaryota</taxon>
        <taxon>Rhodophyta</taxon>
        <taxon>Bangiophyceae</taxon>
        <taxon>Galdieriales</taxon>
        <taxon>Galdieriaceae</taxon>
        <taxon>Galdieria</taxon>
    </lineage>
</organism>
<dbReference type="PANTHER" id="PTHR11208:SF45">
    <property type="entry name" value="SPLICING FACTOR 1"/>
    <property type="match status" value="1"/>
</dbReference>
<keyword evidence="2 5" id="KW-0863">Zinc-finger</keyword>
<evidence type="ECO:0000313" key="10">
    <source>
        <dbReference type="Proteomes" id="UP001300502"/>
    </source>
</evidence>
<evidence type="ECO:0000256" key="4">
    <source>
        <dbReference type="ARBA" id="ARBA00022884"/>
    </source>
</evidence>
<proteinExistence type="inferred from homology"/>
<dbReference type="GO" id="GO:0045131">
    <property type="term" value="F:pre-mRNA branch point binding"/>
    <property type="evidence" value="ECO:0007669"/>
    <property type="project" value="UniProtKB-UniRule"/>
</dbReference>
<dbReference type="PANTHER" id="PTHR11208">
    <property type="entry name" value="RNA-BINDING PROTEIN RELATED"/>
    <property type="match status" value="1"/>
</dbReference>
<feature type="compositionally biased region" description="Polar residues" evidence="7">
    <location>
        <begin position="322"/>
        <end position="340"/>
    </location>
</feature>
<name>A0AAV9IIW4_9RHOD</name>
<keyword evidence="10" id="KW-1185">Reference proteome</keyword>
<dbReference type="Gene3D" id="3.30.1370.10">
    <property type="entry name" value="K Homology domain, type 1"/>
    <property type="match status" value="1"/>
</dbReference>
<evidence type="ECO:0000256" key="3">
    <source>
        <dbReference type="ARBA" id="ARBA00022833"/>
    </source>
</evidence>
<keyword evidence="5" id="KW-0539">Nucleus</keyword>
<reference evidence="9 10" key="1">
    <citation type="submission" date="2022-07" db="EMBL/GenBank/DDBJ databases">
        <title>Genome-wide signatures of adaptation to extreme environments.</title>
        <authorList>
            <person name="Cho C.H."/>
            <person name="Yoon H.S."/>
        </authorList>
    </citation>
    <scope>NUCLEOTIDE SEQUENCE [LARGE SCALE GENOMIC DNA]</scope>
    <source>
        <strain evidence="9 10">108.79 E11</strain>
    </source>
</reference>
<keyword evidence="5" id="KW-0508">mRNA splicing</keyword>
<evidence type="ECO:0000256" key="7">
    <source>
        <dbReference type="SAM" id="MobiDB-lite"/>
    </source>
</evidence>
<keyword evidence="4" id="KW-0694">RNA-binding</keyword>
<keyword evidence="5" id="KW-0747">Spliceosome</keyword>
<evidence type="ECO:0000256" key="6">
    <source>
        <dbReference type="SAM" id="Coils"/>
    </source>
</evidence>
<feature type="coiled-coil region" evidence="6">
    <location>
        <begin position="221"/>
        <end position="248"/>
    </location>
</feature>
<evidence type="ECO:0000256" key="5">
    <source>
        <dbReference type="RuleBase" id="RU367126"/>
    </source>
</evidence>
<accession>A0AAV9IIW4</accession>
<dbReference type="InterPro" id="IPR036612">
    <property type="entry name" value="KH_dom_type_1_sf"/>
</dbReference>
<feature type="domain" description="K Homology" evidence="8">
    <location>
        <begin position="141"/>
        <end position="233"/>
    </location>
</feature>
<dbReference type="InterPro" id="IPR045071">
    <property type="entry name" value="BBP-like"/>
</dbReference>
<dbReference type="SMART" id="SM00322">
    <property type="entry name" value="KH"/>
    <property type="match status" value="1"/>
</dbReference>
<dbReference type="SUPFAM" id="SSF54791">
    <property type="entry name" value="Eukaryotic type KH-domain (KH-domain type I)"/>
    <property type="match status" value="1"/>
</dbReference>
<dbReference type="GO" id="GO:0008270">
    <property type="term" value="F:zinc ion binding"/>
    <property type="evidence" value="ECO:0007669"/>
    <property type="project" value="UniProtKB-UniRule"/>
</dbReference>